<name>A0A1Y1Y0Z9_9FUNG</name>
<proteinExistence type="inferred from homology"/>
<reference evidence="11 12" key="1">
    <citation type="submission" date="2016-07" db="EMBL/GenBank/DDBJ databases">
        <title>Pervasive Adenine N6-methylation of Active Genes in Fungi.</title>
        <authorList>
            <consortium name="DOE Joint Genome Institute"/>
            <person name="Mondo S.J."/>
            <person name="Dannebaum R.O."/>
            <person name="Kuo R.C."/>
            <person name="Labutti K."/>
            <person name="Haridas S."/>
            <person name="Kuo A."/>
            <person name="Salamov A."/>
            <person name="Ahrendt S.R."/>
            <person name="Lipzen A."/>
            <person name="Sullivan W."/>
            <person name="Andreopoulos W.B."/>
            <person name="Clum A."/>
            <person name="Lindquist E."/>
            <person name="Daum C."/>
            <person name="Ramamoorthy G.K."/>
            <person name="Gryganskyi A."/>
            <person name="Culley D."/>
            <person name="Magnuson J.K."/>
            <person name="James T.Y."/>
            <person name="O'Malley M.A."/>
            <person name="Stajich J.E."/>
            <person name="Spatafora J.W."/>
            <person name="Visel A."/>
            <person name="Grigoriev I.V."/>
        </authorList>
    </citation>
    <scope>NUCLEOTIDE SEQUENCE [LARGE SCALE GENOMIC DNA]</scope>
    <source>
        <strain evidence="11 12">CBS 931.73</strain>
    </source>
</reference>
<dbReference type="OrthoDB" id="655540at2759"/>
<dbReference type="EMBL" id="MCFE01000311">
    <property type="protein sequence ID" value="ORX91691.1"/>
    <property type="molecule type" value="Genomic_DNA"/>
</dbReference>
<keyword evidence="7 9" id="KW-0472">Membrane</keyword>
<dbReference type="GO" id="GO:0005774">
    <property type="term" value="C:vacuolar membrane"/>
    <property type="evidence" value="ECO:0007669"/>
    <property type="project" value="TreeGrafter"/>
</dbReference>
<evidence type="ECO:0000256" key="1">
    <source>
        <dbReference type="ARBA" id="ARBA00004141"/>
    </source>
</evidence>
<protein>
    <recommendedName>
        <fullName evidence="10">Amino acid transporter transmembrane domain-containing protein</fullName>
    </recommendedName>
</protein>
<comment type="subcellular location">
    <subcellularLocation>
        <location evidence="1">Membrane</location>
        <topology evidence="1">Multi-pass membrane protein</topology>
    </subcellularLocation>
</comment>
<comment type="caution">
    <text evidence="11">The sequence shown here is derived from an EMBL/GenBank/DDBJ whole genome shotgun (WGS) entry which is preliminary data.</text>
</comment>
<feature type="transmembrane region" description="Helical" evidence="9">
    <location>
        <begin position="129"/>
        <end position="149"/>
    </location>
</feature>
<dbReference type="AlphaFoldDB" id="A0A1Y1Y0Z9"/>
<evidence type="ECO:0000313" key="12">
    <source>
        <dbReference type="Proteomes" id="UP000193498"/>
    </source>
</evidence>
<dbReference type="STRING" id="1314790.A0A1Y1Y0Z9"/>
<evidence type="ECO:0000256" key="5">
    <source>
        <dbReference type="ARBA" id="ARBA00022970"/>
    </source>
</evidence>
<dbReference type="InParanoid" id="A0A1Y1Y0Z9"/>
<feature type="transmembrane region" description="Helical" evidence="9">
    <location>
        <begin position="465"/>
        <end position="486"/>
    </location>
</feature>
<organism evidence="11 12">
    <name type="scientific">Basidiobolus meristosporus CBS 931.73</name>
    <dbReference type="NCBI Taxonomy" id="1314790"/>
    <lineage>
        <taxon>Eukaryota</taxon>
        <taxon>Fungi</taxon>
        <taxon>Fungi incertae sedis</taxon>
        <taxon>Zoopagomycota</taxon>
        <taxon>Entomophthoromycotina</taxon>
        <taxon>Basidiobolomycetes</taxon>
        <taxon>Basidiobolales</taxon>
        <taxon>Basidiobolaceae</taxon>
        <taxon>Basidiobolus</taxon>
    </lineage>
</organism>
<feature type="transmembrane region" description="Helical" evidence="9">
    <location>
        <begin position="176"/>
        <end position="197"/>
    </location>
</feature>
<dbReference type="Proteomes" id="UP000193498">
    <property type="component" value="Unassembled WGS sequence"/>
</dbReference>
<evidence type="ECO:0000256" key="3">
    <source>
        <dbReference type="ARBA" id="ARBA00022448"/>
    </source>
</evidence>
<accession>A0A1Y1Y0Z9</accession>
<dbReference type="PANTHER" id="PTHR22950:SF692">
    <property type="entry name" value="TRANSMEMBRANE AMINO ACID TRANSPORTER FAMILY PROTEIN"/>
    <property type="match status" value="1"/>
</dbReference>
<feature type="domain" description="Amino acid transporter transmembrane" evidence="10">
    <location>
        <begin position="97"/>
        <end position="484"/>
    </location>
</feature>
<feature type="transmembrane region" description="Helical" evidence="9">
    <location>
        <begin position="313"/>
        <end position="336"/>
    </location>
</feature>
<feature type="transmembrane region" description="Helical" evidence="9">
    <location>
        <begin position="406"/>
        <end position="426"/>
    </location>
</feature>
<keyword evidence="5" id="KW-0029">Amino-acid transport</keyword>
<evidence type="ECO:0000256" key="6">
    <source>
        <dbReference type="ARBA" id="ARBA00022989"/>
    </source>
</evidence>
<dbReference type="GO" id="GO:0015179">
    <property type="term" value="F:L-amino acid transmembrane transporter activity"/>
    <property type="evidence" value="ECO:0007669"/>
    <property type="project" value="TreeGrafter"/>
</dbReference>
<sequence>MSSYKSTYTIRSTRSRASRVFDGALSTSHKSSTLQLLATAFPDPEDIVGEQYLRPSECTMGPPTTSREAPEPSQAKNPETKPLLPIQDEGEVFDEPTSTFPQSVFNAVNVLMGLGILSLPYGFKITGWVLGLFMLLVFCLLTRYTAILLRKCLDLDPSMISLSDVGYAAFGNKGRVIMAVLLVTELLAASVALLMVFADSLQALYPALDLNMLKIVGVIFLIPSTWVPLGILAYTSIIGIISTIALVIVVIINGLSTTVSPGSLLNPAPTNLWPTMPMSIPISFGLLMAGFAGHAVLASIYRDMKCPERFPAVLRYSYTITTVIYIVMAGGGYLMFGSSVHHEIIVNLVNNPNYNQFLTRLVVWTVVLNPISKFGLTLNPANLILEVFFSNAPFNLNIRASKVRRIVFRTMLCLFVCLVAILIPGFHRVMALLGSFSCFTISALLPLACHLQLFKEQLGRKQKFLDWTLIIISTILAVVGTVWTFLPTEWIES</sequence>
<keyword evidence="6 9" id="KW-1133">Transmembrane helix</keyword>
<evidence type="ECO:0000313" key="11">
    <source>
        <dbReference type="EMBL" id="ORX91691.1"/>
    </source>
</evidence>
<evidence type="ECO:0000256" key="8">
    <source>
        <dbReference type="SAM" id="MobiDB-lite"/>
    </source>
</evidence>
<keyword evidence="4 9" id="KW-0812">Transmembrane</keyword>
<keyword evidence="3" id="KW-0813">Transport</keyword>
<keyword evidence="12" id="KW-1185">Reference proteome</keyword>
<gene>
    <name evidence="11" type="ORF">K493DRAFT_286544</name>
</gene>
<evidence type="ECO:0000256" key="7">
    <source>
        <dbReference type="ARBA" id="ARBA00023136"/>
    </source>
</evidence>
<evidence type="ECO:0000256" key="4">
    <source>
        <dbReference type="ARBA" id="ARBA00022692"/>
    </source>
</evidence>
<dbReference type="Pfam" id="PF01490">
    <property type="entry name" value="Aa_trans"/>
    <property type="match status" value="1"/>
</dbReference>
<feature type="transmembrane region" description="Helical" evidence="9">
    <location>
        <begin position="229"/>
        <end position="256"/>
    </location>
</feature>
<feature type="region of interest" description="Disordered" evidence="8">
    <location>
        <begin position="55"/>
        <end position="82"/>
    </location>
</feature>
<feature type="transmembrane region" description="Helical" evidence="9">
    <location>
        <begin position="276"/>
        <end position="301"/>
    </location>
</feature>
<comment type="similarity">
    <text evidence="2">Belongs to the amino acid/polyamine transporter 2 family.</text>
</comment>
<dbReference type="InterPro" id="IPR013057">
    <property type="entry name" value="AA_transpt_TM"/>
</dbReference>
<feature type="transmembrane region" description="Helical" evidence="9">
    <location>
        <begin position="361"/>
        <end position="385"/>
    </location>
</feature>
<dbReference type="PANTHER" id="PTHR22950">
    <property type="entry name" value="AMINO ACID TRANSPORTER"/>
    <property type="match status" value="1"/>
</dbReference>
<evidence type="ECO:0000256" key="9">
    <source>
        <dbReference type="SAM" id="Phobius"/>
    </source>
</evidence>
<feature type="transmembrane region" description="Helical" evidence="9">
    <location>
        <begin position="432"/>
        <end position="453"/>
    </location>
</feature>
<evidence type="ECO:0000256" key="2">
    <source>
        <dbReference type="ARBA" id="ARBA00008066"/>
    </source>
</evidence>
<evidence type="ECO:0000259" key="10">
    <source>
        <dbReference type="Pfam" id="PF01490"/>
    </source>
</evidence>